<dbReference type="EMBL" id="LDPZ01000028">
    <property type="protein sequence ID" value="KTQ94177.1"/>
    <property type="molecule type" value="Genomic_DNA"/>
</dbReference>
<evidence type="ECO:0000313" key="1">
    <source>
        <dbReference type="EMBL" id="KTQ94177.1"/>
    </source>
</evidence>
<dbReference type="PATRIC" id="fig|401562.3.peg.2488"/>
<protein>
    <submittedName>
        <fullName evidence="1">Uncharacterized protein</fullName>
    </submittedName>
</protein>
<proteinExistence type="predicted"/>
<accession>A0A175R653</accession>
<gene>
    <name evidence="1" type="ORF">NS226_14280</name>
</gene>
<dbReference type="RefSeq" id="WP_058635542.1">
    <property type="nucleotide sequence ID" value="NZ_LDPZ01000028.1"/>
</dbReference>
<reference evidence="1 2" key="1">
    <citation type="journal article" date="2016" name="Front. Microbiol.">
        <title>Genomic Resource of Rice Seed Associated Bacteria.</title>
        <authorList>
            <person name="Midha S."/>
            <person name="Bansal K."/>
            <person name="Sharma S."/>
            <person name="Kumar N."/>
            <person name="Patil P.P."/>
            <person name="Chaudhry V."/>
            <person name="Patil P.B."/>
        </authorList>
    </citation>
    <scope>NUCLEOTIDE SEQUENCE [LARGE SCALE GENOMIC DNA]</scope>
    <source>
        <strain evidence="1 2">NS226</strain>
    </source>
</reference>
<evidence type="ECO:0000313" key="2">
    <source>
        <dbReference type="Proteomes" id="UP000078272"/>
    </source>
</evidence>
<name>A0A175R653_9HYPH</name>
<sequence>MLSDLNPGAVIDPDAFAAVPPEFDILVCVVGNVWRADPARAFHVPRRLAGTKPVVCVLGNACLLGERLAPLLARAWAAPFAPSIFEEQKRFMDEMWSDAD</sequence>
<dbReference type="OrthoDB" id="356681at2"/>
<comment type="caution">
    <text evidence="1">The sequence shown here is derived from an EMBL/GenBank/DDBJ whole genome shotgun (WGS) entry which is preliminary data.</text>
</comment>
<dbReference type="Proteomes" id="UP000078272">
    <property type="component" value="Unassembled WGS sequence"/>
</dbReference>
<dbReference type="AlphaFoldDB" id="A0A175R653"/>
<organism evidence="1 2">
    <name type="scientific">Aureimonas ureilytica</name>
    <dbReference type="NCBI Taxonomy" id="401562"/>
    <lineage>
        <taxon>Bacteria</taxon>
        <taxon>Pseudomonadati</taxon>
        <taxon>Pseudomonadota</taxon>
        <taxon>Alphaproteobacteria</taxon>
        <taxon>Hyphomicrobiales</taxon>
        <taxon>Aurantimonadaceae</taxon>
        <taxon>Aureimonas</taxon>
    </lineage>
</organism>